<dbReference type="NCBIfam" id="NF033533">
    <property type="entry name" value="lone7_assoc_B"/>
    <property type="match status" value="1"/>
</dbReference>
<keyword evidence="2" id="KW-1185">Reference proteome</keyword>
<proteinExistence type="predicted"/>
<sequence>MAEPLKMDKAGLQGFVDNQIAPFEKGLKHVADDDDEFGVTMDSLLGTGHVNSADRDIYQFQAPLPIGHLRSDKGSGGTILIGKITDSAQSISDVFVKQVKLFGDLHTNLNNTITKLMNGQHDSLEKIDGKIFLDGLGTVPGDFQGPNSSS</sequence>
<evidence type="ECO:0000313" key="1">
    <source>
        <dbReference type="EMBL" id="TQL97149.1"/>
    </source>
</evidence>
<dbReference type="RefSeq" id="WP_141955918.1">
    <property type="nucleotide sequence ID" value="NZ_VFOZ01000001.1"/>
</dbReference>
<reference evidence="1 2" key="1">
    <citation type="submission" date="2019-06" db="EMBL/GenBank/DDBJ databases">
        <title>Sequencing the genomes of 1000 actinobacteria strains.</title>
        <authorList>
            <person name="Klenk H.-P."/>
        </authorList>
    </citation>
    <scope>NUCLEOTIDE SEQUENCE [LARGE SCALE GENOMIC DNA]</scope>
    <source>
        <strain evidence="1 2">DSM 102200</strain>
    </source>
</reference>
<dbReference type="InterPro" id="IPR049801">
    <property type="entry name" value="T7SS_assoc-like"/>
</dbReference>
<accession>A0A543CJ77</accession>
<evidence type="ECO:0000313" key="2">
    <source>
        <dbReference type="Proteomes" id="UP000316096"/>
    </source>
</evidence>
<dbReference type="AlphaFoldDB" id="A0A543CJ77"/>
<dbReference type="EMBL" id="VFOZ01000001">
    <property type="protein sequence ID" value="TQL97149.1"/>
    <property type="molecule type" value="Genomic_DNA"/>
</dbReference>
<dbReference type="OrthoDB" id="4222018at2"/>
<name>A0A543CJ77_9ACTN</name>
<organism evidence="1 2">
    <name type="scientific">Actinoallomurus bryophytorum</name>
    <dbReference type="NCBI Taxonomy" id="1490222"/>
    <lineage>
        <taxon>Bacteria</taxon>
        <taxon>Bacillati</taxon>
        <taxon>Actinomycetota</taxon>
        <taxon>Actinomycetes</taxon>
        <taxon>Streptosporangiales</taxon>
        <taxon>Thermomonosporaceae</taxon>
        <taxon>Actinoallomurus</taxon>
    </lineage>
</organism>
<protein>
    <submittedName>
        <fullName evidence="1">Uncharacterized protein</fullName>
    </submittedName>
</protein>
<dbReference type="Proteomes" id="UP000316096">
    <property type="component" value="Unassembled WGS sequence"/>
</dbReference>
<gene>
    <name evidence="1" type="ORF">FB559_2725</name>
</gene>
<comment type="caution">
    <text evidence="1">The sequence shown here is derived from an EMBL/GenBank/DDBJ whole genome shotgun (WGS) entry which is preliminary data.</text>
</comment>